<reference evidence="5 6" key="1">
    <citation type="journal article" date="2013" name="Environ. Microbiol.">
        <title>Genome analysis of Chitinivibrio alkaliphilus gen. nov., sp. nov., a novel extremely haloalkaliphilic anaerobic chitinolytic bacterium from the candidate phylum Termite Group 3.</title>
        <authorList>
            <person name="Sorokin D.Y."/>
            <person name="Gumerov V.M."/>
            <person name="Rakitin A.L."/>
            <person name="Beletsky A.V."/>
            <person name="Damste J.S."/>
            <person name="Muyzer G."/>
            <person name="Mardanov A.V."/>
            <person name="Ravin N.V."/>
        </authorList>
    </citation>
    <scope>NUCLEOTIDE SEQUENCE [LARGE SCALE GENOMIC DNA]</scope>
    <source>
        <strain evidence="5 6">ACht1</strain>
    </source>
</reference>
<dbReference type="EMBL" id="ASJR01000026">
    <property type="protein sequence ID" value="ERP30911.1"/>
    <property type="molecule type" value="Genomic_DNA"/>
</dbReference>
<comment type="similarity">
    <text evidence="4">Belongs to the RNA methyltransferase RlmH family.</text>
</comment>
<keyword evidence="1 5" id="KW-0489">Methyltransferase</keyword>
<dbReference type="Gene3D" id="3.40.1280.10">
    <property type="match status" value="1"/>
</dbReference>
<evidence type="ECO:0000313" key="6">
    <source>
        <dbReference type="Proteomes" id="UP000017148"/>
    </source>
</evidence>
<dbReference type="eggNOG" id="COG1576">
    <property type="taxonomic scope" value="Bacteria"/>
</dbReference>
<keyword evidence="6" id="KW-1185">Reference proteome</keyword>
<sequence>MISRWHRLEMQMLRPATAKSPQECMRIEAELLRAAQPASGVVVALGEEGRLFSTHELAQWFLRQQSMREMVFLMGSAHGMAASVKRESSLLLSLSPLTLPYGLCRLVLVEQIYRIATVAEKHPYHK</sequence>
<dbReference type="SUPFAM" id="SSF75217">
    <property type="entry name" value="alpha/beta knot"/>
    <property type="match status" value="1"/>
</dbReference>
<keyword evidence="3" id="KW-0949">S-adenosyl-L-methionine</keyword>
<evidence type="ECO:0000256" key="4">
    <source>
        <dbReference type="ARBA" id="ARBA00038303"/>
    </source>
</evidence>
<dbReference type="AlphaFoldDB" id="U7D5T0"/>
<proteinExistence type="inferred from homology"/>
<dbReference type="PANTHER" id="PTHR33603">
    <property type="entry name" value="METHYLTRANSFERASE"/>
    <property type="match status" value="1"/>
</dbReference>
<dbReference type="Pfam" id="PF02590">
    <property type="entry name" value="SPOUT_MTase"/>
    <property type="match status" value="1"/>
</dbReference>
<dbReference type="PANTHER" id="PTHR33603:SF1">
    <property type="entry name" value="RIBOSOMAL RNA LARGE SUBUNIT METHYLTRANSFERASE H"/>
    <property type="match status" value="1"/>
</dbReference>
<evidence type="ECO:0000256" key="2">
    <source>
        <dbReference type="ARBA" id="ARBA00022679"/>
    </source>
</evidence>
<dbReference type="GO" id="GO:0008168">
    <property type="term" value="F:methyltransferase activity"/>
    <property type="evidence" value="ECO:0007669"/>
    <property type="project" value="UniProtKB-KW"/>
</dbReference>
<dbReference type="STRING" id="1313304.CALK_2223"/>
<keyword evidence="2 5" id="KW-0808">Transferase</keyword>
<protein>
    <submittedName>
        <fullName evidence="5">rRNA large subunit methyltransferase</fullName>
    </submittedName>
</protein>
<evidence type="ECO:0000256" key="1">
    <source>
        <dbReference type="ARBA" id="ARBA00022603"/>
    </source>
</evidence>
<dbReference type="Proteomes" id="UP000017148">
    <property type="component" value="Unassembled WGS sequence"/>
</dbReference>
<organism evidence="5 6">
    <name type="scientific">Chitinivibrio alkaliphilus ACht1</name>
    <dbReference type="NCBI Taxonomy" id="1313304"/>
    <lineage>
        <taxon>Bacteria</taxon>
        <taxon>Pseudomonadati</taxon>
        <taxon>Fibrobacterota</taxon>
        <taxon>Chitinivibrionia</taxon>
        <taxon>Chitinivibrionales</taxon>
        <taxon>Chitinivibrionaceae</taxon>
        <taxon>Chitinivibrio</taxon>
    </lineage>
</organism>
<dbReference type="OrthoDB" id="9806643at2"/>
<accession>U7D5T0</accession>
<evidence type="ECO:0000313" key="5">
    <source>
        <dbReference type="EMBL" id="ERP30911.1"/>
    </source>
</evidence>
<name>U7D5T0_9BACT</name>
<dbReference type="InterPro" id="IPR029028">
    <property type="entry name" value="Alpha/beta_knot_MTases"/>
</dbReference>
<dbReference type="GO" id="GO:0032259">
    <property type="term" value="P:methylation"/>
    <property type="evidence" value="ECO:0007669"/>
    <property type="project" value="UniProtKB-KW"/>
</dbReference>
<gene>
    <name evidence="5" type="ORF">CALK_2223</name>
</gene>
<dbReference type="GO" id="GO:0006364">
    <property type="term" value="P:rRNA processing"/>
    <property type="evidence" value="ECO:0007669"/>
    <property type="project" value="InterPro"/>
</dbReference>
<evidence type="ECO:0000256" key="3">
    <source>
        <dbReference type="ARBA" id="ARBA00022691"/>
    </source>
</evidence>
<comment type="caution">
    <text evidence="5">The sequence shown here is derived from an EMBL/GenBank/DDBJ whole genome shotgun (WGS) entry which is preliminary data.</text>
</comment>
<dbReference type="PIRSF" id="PIRSF004505">
    <property type="entry name" value="MT_bac"/>
    <property type="match status" value="1"/>
</dbReference>
<dbReference type="InterPro" id="IPR003742">
    <property type="entry name" value="RlmH-like"/>
</dbReference>
<dbReference type="InterPro" id="IPR029026">
    <property type="entry name" value="tRNA_m1G_MTases_N"/>
</dbReference>